<proteinExistence type="predicted"/>
<feature type="chain" id="PRO_5046659147" evidence="1">
    <location>
        <begin position="30"/>
        <end position="266"/>
    </location>
</feature>
<evidence type="ECO:0000259" key="3">
    <source>
        <dbReference type="Pfam" id="PF13739"/>
    </source>
</evidence>
<evidence type="ECO:0000256" key="1">
    <source>
        <dbReference type="SAM" id="SignalP"/>
    </source>
</evidence>
<accession>A0ABQ0SR51</accession>
<gene>
    <name evidence="4" type="ORF">BAG01nite_24890</name>
</gene>
<keyword evidence="1" id="KW-0732">Signal</keyword>
<evidence type="ECO:0000259" key="2">
    <source>
        <dbReference type="Pfam" id="PF11738"/>
    </source>
</evidence>
<keyword evidence="5" id="KW-1185">Reference proteome</keyword>
<evidence type="ECO:0000313" key="4">
    <source>
        <dbReference type="EMBL" id="GED26387.1"/>
    </source>
</evidence>
<dbReference type="Gene3D" id="3.90.640.20">
    <property type="entry name" value="Heat-shock cognate protein, ATPase"/>
    <property type="match status" value="1"/>
</dbReference>
<dbReference type="Gene3D" id="3.30.565.40">
    <property type="entry name" value="Fervidobacterium nodosum Rt17-B1 like"/>
    <property type="match status" value="1"/>
</dbReference>
<feature type="domain" description="DUF3298" evidence="2">
    <location>
        <begin position="174"/>
        <end position="247"/>
    </location>
</feature>
<dbReference type="Pfam" id="PF13739">
    <property type="entry name" value="PdaC"/>
    <property type="match status" value="1"/>
</dbReference>
<feature type="domain" description="Deacetylase PdaC" evidence="3">
    <location>
        <begin position="62"/>
        <end position="155"/>
    </location>
</feature>
<organism evidence="4 5">
    <name type="scientific">Brevibacillus agri</name>
    <dbReference type="NCBI Taxonomy" id="51101"/>
    <lineage>
        <taxon>Bacteria</taxon>
        <taxon>Bacillati</taxon>
        <taxon>Bacillota</taxon>
        <taxon>Bacilli</taxon>
        <taxon>Bacillales</taxon>
        <taxon>Paenibacillaceae</taxon>
        <taxon>Brevibacillus</taxon>
    </lineage>
</organism>
<dbReference type="InterPro" id="IPR025303">
    <property type="entry name" value="PdaC"/>
</dbReference>
<dbReference type="Proteomes" id="UP000317180">
    <property type="component" value="Unassembled WGS sequence"/>
</dbReference>
<dbReference type="InterPro" id="IPR037126">
    <property type="entry name" value="PdaC/RsiV-like_sf"/>
</dbReference>
<dbReference type="EMBL" id="BJOD01000023">
    <property type="protein sequence ID" value="GED26387.1"/>
    <property type="molecule type" value="Genomic_DNA"/>
</dbReference>
<dbReference type="InterPro" id="IPR021729">
    <property type="entry name" value="DUF3298"/>
</dbReference>
<evidence type="ECO:0000313" key="5">
    <source>
        <dbReference type="Proteomes" id="UP000317180"/>
    </source>
</evidence>
<feature type="signal peptide" evidence="1">
    <location>
        <begin position="1"/>
        <end position="29"/>
    </location>
</feature>
<name>A0ABQ0SR51_9BACL</name>
<dbReference type="Pfam" id="PF11738">
    <property type="entry name" value="DUF3298"/>
    <property type="match status" value="1"/>
</dbReference>
<comment type="caution">
    <text evidence="4">The sequence shown here is derived from an EMBL/GenBank/DDBJ whole genome shotgun (WGS) entry which is preliminary data.</text>
</comment>
<reference evidence="4 5" key="1">
    <citation type="submission" date="2019-06" db="EMBL/GenBank/DDBJ databases">
        <title>Whole genome shotgun sequence of Brevibacillus agri NBRC 15538.</title>
        <authorList>
            <person name="Hosoyama A."/>
            <person name="Uohara A."/>
            <person name="Ohji S."/>
            <person name="Ichikawa N."/>
        </authorList>
    </citation>
    <scope>NUCLEOTIDE SEQUENCE [LARGE SCALE GENOMIC DNA]</scope>
    <source>
        <strain evidence="4 5">NBRC 15538</strain>
    </source>
</reference>
<protein>
    <submittedName>
        <fullName evidence="4">Ferritin</fullName>
    </submittedName>
</protein>
<sequence>MNMTLLKSVTSSLLGTAVLLTAATAPVLAASPAATAKPVPAVQAQKPQAAGVVFTPKTLTVKSKEFEGKVTIPVISGLKDKAFEAKLNADLLKQAQTGLAEGQKAGKQDAAEAKKYGWEPRPHALDISYEVHQAGKLVSFSIQSYIYTGGAHGMTDVTYYTIDNQAKAKTLKLADLFQSGYDYRSIINQLISQQIKAQTAADGYNPYSFESITDDQSFSFENGNLVIHFGQYEIAPYAAGMPAFTIPAHRFHSLLKPEILAALTQK</sequence>